<feature type="compositionally biased region" description="Polar residues" evidence="2">
    <location>
        <begin position="304"/>
        <end position="314"/>
    </location>
</feature>
<feature type="region of interest" description="Disordered" evidence="2">
    <location>
        <begin position="535"/>
        <end position="570"/>
    </location>
</feature>
<name>A0A1S3ZTI4_TOBAC</name>
<feature type="region of interest" description="Disordered" evidence="2">
    <location>
        <begin position="285"/>
        <end position="328"/>
    </location>
</feature>
<protein>
    <submittedName>
        <fullName evidence="3">Interactor of constitutive active ROPs 3-like</fullName>
    </submittedName>
</protein>
<dbReference type="AlphaFoldDB" id="A0A1S3ZTI4"/>
<feature type="compositionally biased region" description="Acidic residues" evidence="2">
    <location>
        <begin position="561"/>
        <end position="570"/>
    </location>
</feature>
<accession>A0A1S3ZTI4</accession>
<feature type="compositionally biased region" description="Basic and acidic residues" evidence="2">
    <location>
        <begin position="216"/>
        <end position="227"/>
    </location>
</feature>
<feature type="region of interest" description="Disordered" evidence="2">
    <location>
        <begin position="98"/>
        <end position="227"/>
    </location>
</feature>
<dbReference type="OrthoDB" id="10255522at2759"/>
<dbReference type="KEGG" id="nta:107790253"/>
<feature type="region of interest" description="Disordered" evidence="2">
    <location>
        <begin position="1"/>
        <end position="41"/>
    </location>
</feature>
<keyword evidence="1" id="KW-0175">Coiled coil</keyword>
<dbReference type="RefSeq" id="XP_016467644.1">
    <property type="nucleotide sequence ID" value="XM_016612158.1"/>
</dbReference>
<feature type="coiled-coil region" evidence="1">
    <location>
        <begin position="395"/>
        <end position="422"/>
    </location>
</feature>
<feature type="compositionally biased region" description="Acidic residues" evidence="2">
    <location>
        <begin position="543"/>
        <end position="553"/>
    </location>
</feature>
<evidence type="ECO:0000256" key="2">
    <source>
        <dbReference type="SAM" id="MobiDB-lite"/>
    </source>
</evidence>
<feature type="coiled-coil region" evidence="1">
    <location>
        <begin position="452"/>
        <end position="493"/>
    </location>
</feature>
<proteinExistence type="predicted"/>
<gene>
    <name evidence="3" type="primary">LOC107790253</name>
</gene>
<dbReference type="PaxDb" id="4097-A0A1S3ZTI4"/>
<evidence type="ECO:0000313" key="3">
    <source>
        <dbReference type="RefSeq" id="XP_016467644.1"/>
    </source>
</evidence>
<evidence type="ECO:0000256" key="1">
    <source>
        <dbReference type="SAM" id="Coils"/>
    </source>
</evidence>
<reference evidence="3" key="1">
    <citation type="submission" date="2025-08" db="UniProtKB">
        <authorList>
            <consortium name="RefSeq"/>
        </authorList>
    </citation>
    <scope>IDENTIFICATION</scope>
</reference>
<feature type="compositionally biased region" description="Polar residues" evidence="2">
    <location>
        <begin position="1"/>
        <end position="32"/>
    </location>
</feature>
<sequence length="570" mass="62621">MAKNSKSVPQKETPSTSRWAIEENISSAATEESTPEPPLKMFVPTGCPIGADFKVEKTSSVLVVARMPAAVPQLKEWVEGIVSQKPYSERAWRKLWKGRSSQGCCGGEDCPSESPASRQGEEKKRKRAPSSPNSEKKKPKRRLVYKSKESTNAREIPSDSLSRLRDESEEEEEASELVARVQSDTKLPQTRVAGEEAVAEASEPETGEAVFPQAGEVDKETTAGASRAEDNILKDALGVIDLSESPSFTDSMINEAQMLKGRLNEGPQGVEDSFNNFFDGLDSTASEDVTGLGELPVPKKRPSSGANMPSSSPKLVSRFPAPSADPNRKRSIIMSIPEDARVLSTPMGVASYLLCLVTEGDQAKMDGVEAPCLFNEANQALNRASAETRGFTKKRDAYKLLSEKLRDELEAVRKEHADLVEQVRRVFEVGDDESNTVANGPNPQDQKKLDQIEQLQVEVDVVKAEAEEWKRNMDRLASEKEATRAQLTSVEVQLRTTKEKALVRPKREALEEIHARGFDLSAKINDAKVLEAMTRKLAYPKEEDSEESEDSGESEGGRDPEGDDAVPDED</sequence>
<organism evidence="3">
    <name type="scientific">Nicotiana tabacum</name>
    <name type="common">Common tobacco</name>
    <dbReference type="NCBI Taxonomy" id="4097"/>
    <lineage>
        <taxon>Eukaryota</taxon>
        <taxon>Viridiplantae</taxon>
        <taxon>Streptophyta</taxon>
        <taxon>Embryophyta</taxon>
        <taxon>Tracheophyta</taxon>
        <taxon>Spermatophyta</taxon>
        <taxon>Magnoliopsida</taxon>
        <taxon>eudicotyledons</taxon>
        <taxon>Gunneridae</taxon>
        <taxon>Pentapetalae</taxon>
        <taxon>asterids</taxon>
        <taxon>lamiids</taxon>
        <taxon>Solanales</taxon>
        <taxon>Solanaceae</taxon>
        <taxon>Nicotianoideae</taxon>
        <taxon>Nicotianeae</taxon>
        <taxon>Nicotiana</taxon>
    </lineage>
</organism>